<dbReference type="PANTHER" id="PTHR36503:SF1">
    <property type="entry name" value="BLR2520 PROTEIN"/>
    <property type="match status" value="1"/>
</dbReference>
<evidence type="ECO:0000259" key="1">
    <source>
        <dbReference type="PROSITE" id="PS51819"/>
    </source>
</evidence>
<evidence type="ECO:0000313" key="3">
    <source>
        <dbReference type="Proteomes" id="UP000676169"/>
    </source>
</evidence>
<name>A0A975IYV5_9BACT</name>
<dbReference type="InterPro" id="IPR037523">
    <property type="entry name" value="VOC_core"/>
</dbReference>
<dbReference type="EMBL" id="CP073100">
    <property type="protein sequence ID" value="QUE50806.1"/>
    <property type="molecule type" value="Genomic_DNA"/>
</dbReference>
<feature type="domain" description="VOC" evidence="1">
    <location>
        <begin position="3"/>
        <end position="127"/>
    </location>
</feature>
<gene>
    <name evidence="2" type="ORF">KBB96_18345</name>
</gene>
<dbReference type="Proteomes" id="UP000676169">
    <property type="component" value="Chromosome"/>
</dbReference>
<dbReference type="PROSITE" id="PS51819">
    <property type="entry name" value="VOC"/>
    <property type="match status" value="1"/>
</dbReference>
<keyword evidence="3" id="KW-1185">Reference proteome</keyword>
<organism evidence="2 3">
    <name type="scientific">Luteolibacter ambystomatis</name>
    <dbReference type="NCBI Taxonomy" id="2824561"/>
    <lineage>
        <taxon>Bacteria</taxon>
        <taxon>Pseudomonadati</taxon>
        <taxon>Verrucomicrobiota</taxon>
        <taxon>Verrucomicrobiia</taxon>
        <taxon>Verrucomicrobiales</taxon>
        <taxon>Verrucomicrobiaceae</taxon>
        <taxon>Luteolibacter</taxon>
    </lineage>
</organism>
<dbReference type="InterPro" id="IPR004360">
    <property type="entry name" value="Glyas_Fos-R_dOase_dom"/>
</dbReference>
<reference evidence="2" key="1">
    <citation type="submission" date="2021-04" db="EMBL/GenBank/DDBJ databases">
        <title>Luteolibacter sp. 32A isolated from the skin of an Anderson's salamander (Ambystoma andersonii).</title>
        <authorList>
            <person name="Spergser J."/>
            <person name="Busse H.-J."/>
        </authorList>
    </citation>
    <scope>NUCLEOTIDE SEQUENCE</scope>
    <source>
        <strain evidence="2">32A</strain>
    </source>
</reference>
<proteinExistence type="predicted"/>
<protein>
    <submittedName>
        <fullName evidence="2">VOC family protein</fullName>
    </submittedName>
</protein>
<sequence length="142" mass="16064">MNRLTVVTLGVADLETSARFYSAIFDTPPNRDHEDVVFFPLPGCWISLYPLEKLAEDISEETPRTRSGFSGITLAHNARSQEEVVAILDRARTAGARVDKEPQDTFWGGFSGYFRDPNGYHWEIVWGPMFEFTADGALKFKE</sequence>
<dbReference type="KEGG" id="lamb:KBB96_18345"/>
<evidence type="ECO:0000313" key="2">
    <source>
        <dbReference type="EMBL" id="QUE50806.1"/>
    </source>
</evidence>
<dbReference type="AlphaFoldDB" id="A0A975IYV5"/>
<dbReference type="RefSeq" id="WP_211630945.1">
    <property type="nucleotide sequence ID" value="NZ_CP073100.1"/>
</dbReference>
<dbReference type="PANTHER" id="PTHR36503">
    <property type="entry name" value="BLR2520 PROTEIN"/>
    <property type="match status" value="1"/>
</dbReference>
<dbReference type="InterPro" id="IPR029068">
    <property type="entry name" value="Glyas_Bleomycin-R_OHBP_Dase"/>
</dbReference>
<accession>A0A975IYV5</accession>
<dbReference type="SUPFAM" id="SSF54593">
    <property type="entry name" value="Glyoxalase/Bleomycin resistance protein/Dihydroxybiphenyl dioxygenase"/>
    <property type="match status" value="1"/>
</dbReference>
<dbReference type="Pfam" id="PF00903">
    <property type="entry name" value="Glyoxalase"/>
    <property type="match status" value="1"/>
</dbReference>
<dbReference type="CDD" id="cd07251">
    <property type="entry name" value="VOC_like"/>
    <property type="match status" value="1"/>
</dbReference>
<dbReference type="Gene3D" id="3.10.180.10">
    <property type="entry name" value="2,3-Dihydroxybiphenyl 1,2-Dioxygenase, domain 1"/>
    <property type="match status" value="1"/>
</dbReference>